<reference evidence="6 7" key="1">
    <citation type="submission" date="2020-04" db="EMBL/GenBank/DDBJ databases">
        <title>Plant Genome Project.</title>
        <authorList>
            <person name="Zhang R.-G."/>
        </authorList>
    </citation>
    <scope>NUCLEOTIDE SEQUENCE [LARGE SCALE GENOMIC DNA]</scope>
    <source>
        <strain evidence="6">YNK0</strain>
        <tissue evidence="6">Leaf</tissue>
    </source>
</reference>
<dbReference type="PANTHER" id="PTHR45724">
    <property type="entry name" value="AQUAPORIN NIP2-1"/>
    <property type="match status" value="1"/>
</dbReference>
<keyword evidence="2 5" id="KW-0812">Transmembrane</keyword>
<accession>A0A834YD14</accession>
<dbReference type="OrthoDB" id="3222at2759"/>
<evidence type="ECO:0000256" key="5">
    <source>
        <dbReference type="SAM" id="Phobius"/>
    </source>
</evidence>
<evidence type="ECO:0000256" key="1">
    <source>
        <dbReference type="ARBA" id="ARBA00004141"/>
    </source>
</evidence>
<gene>
    <name evidence="6" type="ORF">HHK36_030685</name>
</gene>
<feature type="transmembrane region" description="Helical" evidence="5">
    <location>
        <begin position="73"/>
        <end position="94"/>
    </location>
</feature>
<organism evidence="6 7">
    <name type="scientific">Tetracentron sinense</name>
    <name type="common">Spur-leaf</name>
    <dbReference type="NCBI Taxonomy" id="13715"/>
    <lineage>
        <taxon>Eukaryota</taxon>
        <taxon>Viridiplantae</taxon>
        <taxon>Streptophyta</taxon>
        <taxon>Embryophyta</taxon>
        <taxon>Tracheophyta</taxon>
        <taxon>Spermatophyta</taxon>
        <taxon>Magnoliopsida</taxon>
        <taxon>Trochodendrales</taxon>
        <taxon>Trochodendraceae</taxon>
        <taxon>Tetracentron</taxon>
    </lineage>
</organism>
<dbReference type="PANTHER" id="PTHR45724:SF21">
    <property type="entry name" value="MAJOR INTRINSIC PROTEIN"/>
    <property type="match status" value="1"/>
</dbReference>
<comment type="caution">
    <text evidence="6">The sequence shown here is derived from an EMBL/GenBank/DDBJ whole genome shotgun (WGS) entry which is preliminary data.</text>
</comment>
<dbReference type="Pfam" id="PF00230">
    <property type="entry name" value="MIP"/>
    <property type="match status" value="1"/>
</dbReference>
<sequence>MSSFLHLLRHLRDPNFHSQLLKQINDLSGVAVGAAILFNCLIAGWFCRPITGASMNPARSLGPAIVSGNYSNIWVYIVAPILGTTAASFIYSFLRLPLANTSEGGEYNDVAEEMVLLVAGGGHAWRFCSELVVTTTLGEADDGAAGVRP</sequence>
<evidence type="ECO:0000256" key="2">
    <source>
        <dbReference type="ARBA" id="ARBA00022692"/>
    </source>
</evidence>
<feature type="transmembrane region" description="Helical" evidence="5">
    <location>
        <begin position="27"/>
        <end position="46"/>
    </location>
</feature>
<evidence type="ECO:0000313" key="7">
    <source>
        <dbReference type="Proteomes" id="UP000655225"/>
    </source>
</evidence>
<dbReference type="Gene3D" id="1.20.1080.10">
    <property type="entry name" value="Glycerol uptake facilitator protein"/>
    <property type="match status" value="1"/>
</dbReference>
<evidence type="ECO:0000256" key="3">
    <source>
        <dbReference type="ARBA" id="ARBA00022989"/>
    </source>
</evidence>
<keyword evidence="4 5" id="KW-0472">Membrane</keyword>
<dbReference type="SUPFAM" id="SSF81338">
    <property type="entry name" value="Aquaporin-like"/>
    <property type="match status" value="1"/>
</dbReference>
<keyword evidence="3 5" id="KW-1133">Transmembrane helix</keyword>
<dbReference type="GO" id="GO:0016020">
    <property type="term" value="C:membrane"/>
    <property type="evidence" value="ECO:0007669"/>
    <property type="project" value="UniProtKB-SubCell"/>
</dbReference>
<dbReference type="GO" id="GO:0015267">
    <property type="term" value="F:channel activity"/>
    <property type="evidence" value="ECO:0007669"/>
    <property type="project" value="InterPro"/>
</dbReference>
<dbReference type="Proteomes" id="UP000655225">
    <property type="component" value="Unassembled WGS sequence"/>
</dbReference>
<dbReference type="EMBL" id="JABCRI010000024">
    <property type="protein sequence ID" value="KAF8377310.1"/>
    <property type="molecule type" value="Genomic_DNA"/>
</dbReference>
<dbReference type="InterPro" id="IPR023271">
    <property type="entry name" value="Aquaporin-like"/>
</dbReference>
<evidence type="ECO:0000313" key="6">
    <source>
        <dbReference type="EMBL" id="KAF8377310.1"/>
    </source>
</evidence>
<comment type="subcellular location">
    <subcellularLocation>
        <location evidence="1">Membrane</location>
        <topology evidence="1">Multi-pass membrane protein</topology>
    </subcellularLocation>
</comment>
<proteinExistence type="predicted"/>
<dbReference type="AlphaFoldDB" id="A0A834YD14"/>
<dbReference type="InterPro" id="IPR034294">
    <property type="entry name" value="Aquaporin_transptr"/>
</dbReference>
<name>A0A834YD14_TETSI</name>
<keyword evidence="7" id="KW-1185">Reference proteome</keyword>
<evidence type="ECO:0000256" key="4">
    <source>
        <dbReference type="ARBA" id="ARBA00023136"/>
    </source>
</evidence>
<protein>
    <submittedName>
        <fullName evidence="6">Uncharacterized protein</fullName>
    </submittedName>
</protein>
<dbReference type="InterPro" id="IPR000425">
    <property type="entry name" value="MIP"/>
</dbReference>